<feature type="compositionally biased region" description="Basic residues" evidence="1">
    <location>
        <begin position="10"/>
        <end position="24"/>
    </location>
</feature>
<gene>
    <name evidence="2" type="ORF">PXEA_LOCUS10028</name>
</gene>
<proteinExistence type="predicted"/>
<dbReference type="EMBL" id="CAAALY010029061">
    <property type="protein sequence ID" value="VEL16588.1"/>
    <property type="molecule type" value="Genomic_DNA"/>
</dbReference>
<evidence type="ECO:0000256" key="1">
    <source>
        <dbReference type="SAM" id="MobiDB-lite"/>
    </source>
</evidence>
<feature type="region of interest" description="Disordered" evidence="1">
    <location>
        <begin position="74"/>
        <end position="98"/>
    </location>
</feature>
<sequence length="174" mass="19516">MIAQQLNHHPLAHPHPRNHYNHQHHSPDHNRSRSHHHYPANCPGQQRSQHSIVQPTTGQPTNCISKQIQMGLAPGHNHTFRDSRKPLSAGEMPTGGLVPSPPTVMAVTAHGEVDHRSCLTVPVYQAEFIEHISSREALRDLLSFTSDLSVPLRRTSSSLIRNLFDRIREVCGQT</sequence>
<dbReference type="Proteomes" id="UP000784294">
    <property type="component" value="Unassembled WGS sequence"/>
</dbReference>
<keyword evidence="3" id="KW-1185">Reference proteome</keyword>
<feature type="compositionally biased region" description="Polar residues" evidence="1">
    <location>
        <begin position="43"/>
        <end position="62"/>
    </location>
</feature>
<evidence type="ECO:0000313" key="3">
    <source>
        <dbReference type="Proteomes" id="UP000784294"/>
    </source>
</evidence>
<organism evidence="2 3">
    <name type="scientific">Protopolystoma xenopodis</name>
    <dbReference type="NCBI Taxonomy" id="117903"/>
    <lineage>
        <taxon>Eukaryota</taxon>
        <taxon>Metazoa</taxon>
        <taxon>Spiralia</taxon>
        <taxon>Lophotrochozoa</taxon>
        <taxon>Platyhelminthes</taxon>
        <taxon>Monogenea</taxon>
        <taxon>Polyopisthocotylea</taxon>
        <taxon>Polystomatidea</taxon>
        <taxon>Polystomatidae</taxon>
        <taxon>Protopolystoma</taxon>
    </lineage>
</organism>
<reference evidence="2" key="1">
    <citation type="submission" date="2018-11" db="EMBL/GenBank/DDBJ databases">
        <authorList>
            <consortium name="Pathogen Informatics"/>
        </authorList>
    </citation>
    <scope>NUCLEOTIDE SEQUENCE</scope>
</reference>
<name>A0A448WP30_9PLAT</name>
<comment type="caution">
    <text evidence="2">The sequence shown here is derived from an EMBL/GenBank/DDBJ whole genome shotgun (WGS) entry which is preliminary data.</text>
</comment>
<dbReference type="AlphaFoldDB" id="A0A448WP30"/>
<feature type="region of interest" description="Disordered" evidence="1">
    <location>
        <begin position="1"/>
        <end position="62"/>
    </location>
</feature>
<evidence type="ECO:0000313" key="2">
    <source>
        <dbReference type="EMBL" id="VEL16588.1"/>
    </source>
</evidence>
<accession>A0A448WP30</accession>
<protein>
    <submittedName>
        <fullName evidence="2">Uncharacterized protein</fullName>
    </submittedName>
</protein>